<dbReference type="Proteomes" id="UP001519460">
    <property type="component" value="Unassembled WGS sequence"/>
</dbReference>
<organism evidence="1 2">
    <name type="scientific">Batillaria attramentaria</name>
    <dbReference type="NCBI Taxonomy" id="370345"/>
    <lineage>
        <taxon>Eukaryota</taxon>
        <taxon>Metazoa</taxon>
        <taxon>Spiralia</taxon>
        <taxon>Lophotrochozoa</taxon>
        <taxon>Mollusca</taxon>
        <taxon>Gastropoda</taxon>
        <taxon>Caenogastropoda</taxon>
        <taxon>Sorbeoconcha</taxon>
        <taxon>Cerithioidea</taxon>
        <taxon>Batillariidae</taxon>
        <taxon>Batillaria</taxon>
    </lineage>
</organism>
<name>A0ABD0JV53_9CAEN</name>
<keyword evidence="2" id="KW-1185">Reference proteome</keyword>
<evidence type="ECO:0000313" key="2">
    <source>
        <dbReference type="Proteomes" id="UP001519460"/>
    </source>
</evidence>
<gene>
    <name evidence="1" type="ORF">BaRGS_00030173</name>
</gene>
<sequence>ALLLPTSCPINNAKPSESSVLDLPLCGIVLGHQVPTYVFRRPLKTPRKGQPSEIGPERNVFNACRLADDTDCLHPSFMLLA</sequence>
<feature type="non-terminal residue" evidence="1">
    <location>
        <position position="1"/>
    </location>
</feature>
<accession>A0ABD0JV53</accession>
<evidence type="ECO:0000313" key="1">
    <source>
        <dbReference type="EMBL" id="KAK7478574.1"/>
    </source>
</evidence>
<protein>
    <submittedName>
        <fullName evidence="1">Uncharacterized protein</fullName>
    </submittedName>
</protein>
<comment type="caution">
    <text evidence="1">The sequence shown here is derived from an EMBL/GenBank/DDBJ whole genome shotgun (WGS) entry which is preliminary data.</text>
</comment>
<dbReference type="EMBL" id="JACVVK020000322">
    <property type="protein sequence ID" value="KAK7478574.1"/>
    <property type="molecule type" value="Genomic_DNA"/>
</dbReference>
<dbReference type="AlphaFoldDB" id="A0ABD0JV53"/>
<reference evidence="1 2" key="1">
    <citation type="journal article" date="2023" name="Sci. Data">
        <title>Genome assembly of the Korean intertidal mud-creeper Batillaria attramentaria.</title>
        <authorList>
            <person name="Patra A.K."/>
            <person name="Ho P.T."/>
            <person name="Jun S."/>
            <person name="Lee S.J."/>
            <person name="Kim Y."/>
            <person name="Won Y.J."/>
        </authorList>
    </citation>
    <scope>NUCLEOTIDE SEQUENCE [LARGE SCALE GENOMIC DNA]</scope>
    <source>
        <strain evidence="1">Wonlab-2016</strain>
    </source>
</reference>
<proteinExistence type="predicted"/>